<sequence>MSFASKGMVGLAAAAVMACFASGALAQNATERNIRLGHGIAAEHPLGQASVKFAEIMDRLSGGKFKIKVFPATQLGSETQMIAAVRGGVQEITIVASAPVATIIKEYMLFDLPFLFQNEKEVDAVLDGKLGQRLLDLAESKNMIGLCYWENGFRQVTNSKRPVASMDDMSGLKLRVMQNPVYIDAFKALGTNAIPMPFTELYSAMESKAIDAQENPVPIIYASKFHEVQKYLSLTNHAYAPYVVLVSKGFWDKLDAKEKEQLKTGCYEGRTYQRNLNRKMTTELIDKLKSEGMTVSTIPPAEAAKMRDKLKPVIERYTQDIGPSVVEQAQKEIAAVRGR</sequence>
<dbReference type="GO" id="GO:0030246">
    <property type="term" value="F:carbohydrate binding"/>
    <property type="evidence" value="ECO:0007669"/>
    <property type="project" value="TreeGrafter"/>
</dbReference>
<dbReference type="Gene3D" id="3.40.190.170">
    <property type="entry name" value="Bacterial extracellular solute-binding protein, family 7"/>
    <property type="match status" value="1"/>
</dbReference>
<keyword evidence="4" id="KW-1185">Reference proteome</keyword>
<dbReference type="InterPro" id="IPR018389">
    <property type="entry name" value="DctP_fam"/>
</dbReference>
<dbReference type="Pfam" id="PF03480">
    <property type="entry name" value="DctP"/>
    <property type="match status" value="1"/>
</dbReference>
<dbReference type="GO" id="GO:0055085">
    <property type="term" value="P:transmembrane transport"/>
    <property type="evidence" value="ECO:0007669"/>
    <property type="project" value="InterPro"/>
</dbReference>
<dbReference type="InterPro" id="IPR004682">
    <property type="entry name" value="TRAP_DctP"/>
</dbReference>
<evidence type="ECO:0000256" key="2">
    <source>
        <dbReference type="SAM" id="SignalP"/>
    </source>
</evidence>
<dbReference type="EMBL" id="FNCY01000022">
    <property type="protein sequence ID" value="SDI57017.1"/>
    <property type="molecule type" value="Genomic_DNA"/>
</dbReference>
<dbReference type="RefSeq" id="WP_091939840.1">
    <property type="nucleotide sequence ID" value="NZ_FNCY01000022.1"/>
</dbReference>
<keyword evidence="1 2" id="KW-0732">Signal</keyword>
<dbReference type="OrthoDB" id="9794826at2"/>
<dbReference type="NCBIfam" id="NF037995">
    <property type="entry name" value="TRAP_S1"/>
    <property type="match status" value="1"/>
</dbReference>
<evidence type="ECO:0000313" key="4">
    <source>
        <dbReference type="Proteomes" id="UP000198607"/>
    </source>
</evidence>
<dbReference type="PANTHER" id="PTHR33376">
    <property type="match status" value="1"/>
</dbReference>
<evidence type="ECO:0000313" key="3">
    <source>
        <dbReference type="EMBL" id="SDI57017.1"/>
    </source>
</evidence>
<dbReference type="PROSITE" id="PS51257">
    <property type="entry name" value="PROKAR_LIPOPROTEIN"/>
    <property type="match status" value="1"/>
</dbReference>
<protein>
    <submittedName>
        <fullName evidence="3">Tripartite ATP-independent transporter solute receptor, DctP family</fullName>
    </submittedName>
</protein>
<organism evidence="3 4">
    <name type="scientific">Propionivibrio dicarboxylicus</name>
    <dbReference type="NCBI Taxonomy" id="83767"/>
    <lineage>
        <taxon>Bacteria</taxon>
        <taxon>Pseudomonadati</taxon>
        <taxon>Pseudomonadota</taxon>
        <taxon>Betaproteobacteria</taxon>
        <taxon>Rhodocyclales</taxon>
        <taxon>Rhodocyclaceae</taxon>
        <taxon>Propionivibrio</taxon>
    </lineage>
</organism>
<gene>
    <name evidence="3" type="ORF">SAMN05660652_03657</name>
</gene>
<dbReference type="PIRSF" id="PIRSF006470">
    <property type="entry name" value="DctB"/>
    <property type="match status" value="1"/>
</dbReference>
<dbReference type="AlphaFoldDB" id="A0A1G8LNJ4"/>
<dbReference type="NCBIfam" id="TIGR00787">
    <property type="entry name" value="dctP"/>
    <property type="match status" value="1"/>
</dbReference>
<dbReference type="CDD" id="cd13679">
    <property type="entry name" value="PBP2_TRAP_YiaO_like"/>
    <property type="match status" value="1"/>
</dbReference>
<dbReference type="GO" id="GO:0030288">
    <property type="term" value="C:outer membrane-bounded periplasmic space"/>
    <property type="evidence" value="ECO:0007669"/>
    <property type="project" value="InterPro"/>
</dbReference>
<dbReference type="PANTHER" id="PTHR33376:SF2">
    <property type="entry name" value="DICARBOXYLATE-BINDING PERIPLASMIC PROTEIN"/>
    <property type="match status" value="1"/>
</dbReference>
<keyword evidence="3" id="KW-0675">Receptor</keyword>
<dbReference type="STRING" id="83767.SAMN05660652_03657"/>
<reference evidence="3 4" key="1">
    <citation type="submission" date="2016-10" db="EMBL/GenBank/DDBJ databases">
        <authorList>
            <person name="de Groot N.N."/>
        </authorList>
    </citation>
    <scope>NUCLEOTIDE SEQUENCE [LARGE SCALE GENOMIC DNA]</scope>
    <source>
        <strain evidence="3 4">DSM 5885</strain>
    </source>
</reference>
<evidence type="ECO:0000256" key="1">
    <source>
        <dbReference type="ARBA" id="ARBA00022729"/>
    </source>
</evidence>
<feature type="chain" id="PRO_5011443937" evidence="2">
    <location>
        <begin position="27"/>
        <end position="339"/>
    </location>
</feature>
<dbReference type="InterPro" id="IPR038404">
    <property type="entry name" value="TRAP_DctP_sf"/>
</dbReference>
<dbReference type="Proteomes" id="UP000198607">
    <property type="component" value="Unassembled WGS sequence"/>
</dbReference>
<accession>A0A1G8LNJ4</accession>
<feature type="signal peptide" evidence="2">
    <location>
        <begin position="1"/>
        <end position="26"/>
    </location>
</feature>
<proteinExistence type="predicted"/>
<name>A0A1G8LNJ4_9RHOO</name>